<reference evidence="1 2" key="1">
    <citation type="journal article" date="2021" name="Elife">
        <title>Chloroplast acquisition without the gene transfer in kleptoplastic sea slugs, Plakobranchus ocellatus.</title>
        <authorList>
            <person name="Maeda T."/>
            <person name="Takahashi S."/>
            <person name="Yoshida T."/>
            <person name="Shimamura S."/>
            <person name="Takaki Y."/>
            <person name="Nagai Y."/>
            <person name="Toyoda A."/>
            <person name="Suzuki Y."/>
            <person name="Arimoto A."/>
            <person name="Ishii H."/>
            <person name="Satoh N."/>
            <person name="Nishiyama T."/>
            <person name="Hasebe M."/>
            <person name="Maruyama T."/>
            <person name="Minagawa J."/>
            <person name="Obokata J."/>
            <person name="Shigenobu S."/>
        </authorList>
    </citation>
    <scope>NUCLEOTIDE SEQUENCE [LARGE SCALE GENOMIC DNA]</scope>
</reference>
<sequence length="170" mass="18612">MHSFCYNTTVGCSTIPGSTPKSLAIVGELWSFSSCPLEGRKEARHLSRFIRIVSTLTEACIGAITLACESGVQRTKSAICTTISLLIGDSRVFQNCKSARDLAKPAHLRARYLLPNVLRVKELLIVTMRTEKSLVCFRVASRSASWTNSSRFHSHIEGLPDAKVSAAMLP</sequence>
<dbReference type="Proteomes" id="UP000735302">
    <property type="component" value="Unassembled WGS sequence"/>
</dbReference>
<evidence type="ECO:0000313" key="2">
    <source>
        <dbReference type="Proteomes" id="UP000735302"/>
    </source>
</evidence>
<organism evidence="1 2">
    <name type="scientific">Plakobranchus ocellatus</name>
    <dbReference type="NCBI Taxonomy" id="259542"/>
    <lineage>
        <taxon>Eukaryota</taxon>
        <taxon>Metazoa</taxon>
        <taxon>Spiralia</taxon>
        <taxon>Lophotrochozoa</taxon>
        <taxon>Mollusca</taxon>
        <taxon>Gastropoda</taxon>
        <taxon>Heterobranchia</taxon>
        <taxon>Euthyneura</taxon>
        <taxon>Panpulmonata</taxon>
        <taxon>Sacoglossa</taxon>
        <taxon>Placobranchoidea</taxon>
        <taxon>Plakobranchidae</taxon>
        <taxon>Plakobranchus</taxon>
    </lineage>
</organism>
<comment type="caution">
    <text evidence="1">The sequence shown here is derived from an EMBL/GenBank/DDBJ whole genome shotgun (WGS) entry which is preliminary data.</text>
</comment>
<protein>
    <submittedName>
        <fullName evidence="1">Leucine zipper putative tumor suppressor 1-like</fullName>
    </submittedName>
</protein>
<keyword evidence="2" id="KW-1185">Reference proteome</keyword>
<proteinExistence type="predicted"/>
<dbReference type="AlphaFoldDB" id="A0AAV3XUS1"/>
<name>A0AAV3XUS1_9GAST</name>
<accession>A0AAV3XUS1</accession>
<gene>
    <name evidence="1" type="ORF">PoB_000061500</name>
</gene>
<evidence type="ECO:0000313" key="1">
    <source>
        <dbReference type="EMBL" id="GFN74109.1"/>
    </source>
</evidence>
<dbReference type="EMBL" id="BLXT01000055">
    <property type="protein sequence ID" value="GFN74109.1"/>
    <property type="molecule type" value="Genomic_DNA"/>
</dbReference>